<evidence type="ECO:0000256" key="4">
    <source>
        <dbReference type="ARBA" id="ARBA00022741"/>
    </source>
</evidence>
<dbReference type="Gene3D" id="3.40.50.300">
    <property type="entry name" value="P-loop containing nucleotide triphosphate hydrolases"/>
    <property type="match status" value="1"/>
</dbReference>
<dbReference type="FunFam" id="3.40.50.300:FF:000042">
    <property type="entry name" value="Maltose/maltodextrin ABC transporter, ATP-binding protein"/>
    <property type="match status" value="1"/>
</dbReference>
<evidence type="ECO:0000256" key="2">
    <source>
        <dbReference type="ARBA" id="ARBA00005417"/>
    </source>
</evidence>
<dbReference type="InterPro" id="IPR050093">
    <property type="entry name" value="ABC_SmlMolc_Importer"/>
</dbReference>
<dbReference type="PROSITE" id="PS50893">
    <property type="entry name" value="ABC_TRANSPORTER_2"/>
    <property type="match status" value="1"/>
</dbReference>
<keyword evidence="3" id="KW-0813">Transport</keyword>
<dbReference type="GO" id="GO:0016887">
    <property type="term" value="F:ATP hydrolysis activity"/>
    <property type="evidence" value="ECO:0007669"/>
    <property type="project" value="InterPro"/>
</dbReference>
<evidence type="ECO:0000259" key="6">
    <source>
        <dbReference type="PROSITE" id="PS50893"/>
    </source>
</evidence>
<keyword evidence="4" id="KW-0547">Nucleotide-binding</keyword>
<dbReference type="SMART" id="SM00382">
    <property type="entry name" value="AAA"/>
    <property type="match status" value="1"/>
</dbReference>
<dbReference type="InterPro" id="IPR013611">
    <property type="entry name" value="Transp-assoc_OB_typ2"/>
</dbReference>
<sequence length="350" mass="37337">MAGMTASGLGKRFGETDALRAVDLAIENGEFLALLGPSGCGKTTLLRLIAGFEVPDAGELHLGDEVVARAGWALPPEERNVGMVFQSYALWPHMSVADNVGFALKVRGLEAGECRRRIEDALELVGLGGLSRRKPAELSGGQKQRVALARCLAMQPSVVLLDEPLANLDAHLREAMQIEFRRFHREIGATFVYVTHDQSEAMALADRVAVMDRGALQQVAAPRELYAEPATEMVARFVGRGMVLPVTVVGQDSGFIVAEAFGAQMRVRGTAAAGEERLLCVRPADLALDGAGMEARVTAAAFQGAATIVSAQIEQGEHVLRLECHGLPPEEGAAVRISVRDGWLLPAGRA</sequence>
<proteinExistence type="inferred from homology"/>
<dbReference type="RefSeq" id="WP_092810275.1">
    <property type="nucleotide sequence ID" value="NZ_FMVW01000002.1"/>
</dbReference>
<keyword evidence="8" id="KW-1185">Reference proteome</keyword>
<dbReference type="Pfam" id="PF08402">
    <property type="entry name" value="TOBE_2"/>
    <property type="match status" value="1"/>
</dbReference>
<dbReference type="InterPro" id="IPR008995">
    <property type="entry name" value="Mo/tungstate-bd_C_term_dom"/>
</dbReference>
<dbReference type="SUPFAM" id="SSF50331">
    <property type="entry name" value="MOP-like"/>
    <property type="match status" value="1"/>
</dbReference>
<dbReference type="EMBL" id="FMVW01000002">
    <property type="protein sequence ID" value="SCZ28707.1"/>
    <property type="molecule type" value="Genomic_DNA"/>
</dbReference>
<dbReference type="GO" id="GO:0005524">
    <property type="term" value="F:ATP binding"/>
    <property type="evidence" value="ECO:0007669"/>
    <property type="project" value="UniProtKB-KW"/>
</dbReference>
<feature type="domain" description="ABC transporter" evidence="6">
    <location>
        <begin position="4"/>
        <end position="238"/>
    </location>
</feature>
<dbReference type="PROSITE" id="PS00211">
    <property type="entry name" value="ABC_TRANSPORTER_1"/>
    <property type="match status" value="1"/>
</dbReference>
<dbReference type="Gene3D" id="2.40.50.100">
    <property type="match status" value="1"/>
</dbReference>
<dbReference type="GO" id="GO:0140359">
    <property type="term" value="F:ABC-type transporter activity"/>
    <property type="evidence" value="ECO:0007669"/>
    <property type="project" value="UniProtKB-ARBA"/>
</dbReference>
<name>A0A1G5MTU9_AFIMA</name>
<evidence type="ECO:0000256" key="1">
    <source>
        <dbReference type="ARBA" id="ARBA00004417"/>
    </source>
</evidence>
<keyword evidence="5 7" id="KW-0067">ATP-binding</keyword>
<evidence type="ECO:0000256" key="3">
    <source>
        <dbReference type="ARBA" id="ARBA00022448"/>
    </source>
</evidence>
<dbReference type="OrthoDB" id="9802264at2"/>
<reference evidence="7 8" key="1">
    <citation type="submission" date="2016-10" db="EMBL/GenBank/DDBJ databases">
        <authorList>
            <person name="de Groot N.N."/>
        </authorList>
    </citation>
    <scope>NUCLEOTIDE SEQUENCE [LARGE SCALE GENOMIC DNA]</scope>
    <source>
        <strain evidence="7 8">DSM 2698</strain>
    </source>
</reference>
<evidence type="ECO:0000313" key="8">
    <source>
        <dbReference type="Proteomes" id="UP000199347"/>
    </source>
</evidence>
<dbReference type="STRING" id="1120955.SAMN03080610_01026"/>
<accession>A0A1G5MTU9</accession>
<comment type="similarity">
    <text evidence="2">Belongs to the ABC transporter superfamily.</text>
</comment>
<dbReference type="PANTHER" id="PTHR42781">
    <property type="entry name" value="SPERMIDINE/PUTRESCINE IMPORT ATP-BINDING PROTEIN POTA"/>
    <property type="match status" value="1"/>
</dbReference>
<dbReference type="AlphaFoldDB" id="A0A1G5MTU9"/>
<comment type="subcellular location">
    <subcellularLocation>
        <location evidence="1">Cell inner membrane</location>
        <topology evidence="1">Peripheral membrane protein</topology>
    </subcellularLocation>
</comment>
<organism evidence="7 8">
    <name type="scientific">Afifella marina DSM 2698</name>
    <dbReference type="NCBI Taxonomy" id="1120955"/>
    <lineage>
        <taxon>Bacteria</taxon>
        <taxon>Pseudomonadati</taxon>
        <taxon>Pseudomonadota</taxon>
        <taxon>Alphaproteobacteria</taxon>
        <taxon>Hyphomicrobiales</taxon>
        <taxon>Afifellaceae</taxon>
        <taxon>Afifella</taxon>
    </lineage>
</organism>
<protein>
    <submittedName>
        <fullName evidence="7">Iron(III) transport system ATP-binding protein</fullName>
    </submittedName>
</protein>
<evidence type="ECO:0000313" key="7">
    <source>
        <dbReference type="EMBL" id="SCZ28707.1"/>
    </source>
</evidence>
<dbReference type="InterPro" id="IPR003593">
    <property type="entry name" value="AAA+_ATPase"/>
</dbReference>
<dbReference type="SUPFAM" id="SSF52540">
    <property type="entry name" value="P-loop containing nucleoside triphosphate hydrolases"/>
    <property type="match status" value="1"/>
</dbReference>
<gene>
    <name evidence="7" type="ORF">SAMN03080610_01026</name>
</gene>
<dbReference type="InterPro" id="IPR027417">
    <property type="entry name" value="P-loop_NTPase"/>
</dbReference>
<dbReference type="GO" id="GO:0043190">
    <property type="term" value="C:ATP-binding cassette (ABC) transporter complex"/>
    <property type="evidence" value="ECO:0007669"/>
    <property type="project" value="InterPro"/>
</dbReference>
<dbReference type="Proteomes" id="UP000199347">
    <property type="component" value="Unassembled WGS sequence"/>
</dbReference>
<evidence type="ECO:0000256" key="5">
    <source>
        <dbReference type="ARBA" id="ARBA00022840"/>
    </source>
</evidence>
<dbReference type="PANTHER" id="PTHR42781:SF4">
    <property type="entry name" value="SPERMIDINE_PUTRESCINE IMPORT ATP-BINDING PROTEIN POTA"/>
    <property type="match status" value="1"/>
</dbReference>
<dbReference type="InterPro" id="IPR003439">
    <property type="entry name" value="ABC_transporter-like_ATP-bd"/>
</dbReference>
<dbReference type="Pfam" id="PF00005">
    <property type="entry name" value="ABC_tran"/>
    <property type="match status" value="1"/>
</dbReference>
<dbReference type="InterPro" id="IPR017871">
    <property type="entry name" value="ABC_transporter-like_CS"/>
</dbReference>